<dbReference type="InterPro" id="IPR023378">
    <property type="entry name" value="YheA/YmcA-like_dom_sf"/>
</dbReference>
<dbReference type="KEGG" id="cprv:CYPRO_0414"/>
<name>A0A345UGV0_9BACT</name>
<sequence>MITLEDKTTLLKAAKELGEALKASPEYEQFREAQKVFDADADVQQLVHQYNEVVQQLQRLQQMQQKDEALMTRYRDLNHLIETHPVIHALMNAQKAWKNTAAAANAALTEKLGYDFADMAKAEGGCC</sequence>
<keyword evidence="2" id="KW-1185">Reference proteome</keyword>
<organism evidence="1 2">
    <name type="scientific">Cyclonatronum proteinivorum</name>
    <dbReference type="NCBI Taxonomy" id="1457365"/>
    <lineage>
        <taxon>Bacteria</taxon>
        <taxon>Pseudomonadati</taxon>
        <taxon>Balneolota</taxon>
        <taxon>Balneolia</taxon>
        <taxon>Balneolales</taxon>
        <taxon>Cyclonatronaceae</taxon>
        <taxon>Cyclonatronum</taxon>
    </lineage>
</organism>
<proteinExistence type="predicted"/>
<dbReference type="EMBL" id="CP027806">
    <property type="protein sequence ID" value="AXI99701.1"/>
    <property type="molecule type" value="Genomic_DNA"/>
</dbReference>
<accession>A0A345UGV0</accession>
<reference evidence="1 2" key="1">
    <citation type="submission" date="2018-03" db="EMBL/GenBank/DDBJ databases">
        <title>Phenotypic and genomic properties of Cyclonatronum proteinivorum gen. nov., sp. nov., a haloalkaliphilic bacteroidete from soda lakes possessing Na+-translocating rhodopsin.</title>
        <authorList>
            <person name="Toshchakov S.V."/>
            <person name="Korzhenkov A."/>
            <person name="Samarov N.I."/>
            <person name="Kublanov I.V."/>
            <person name="Muntyan M.S."/>
            <person name="Sorokin D.Y."/>
        </authorList>
    </citation>
    <scope>NUCLEOTIDE SEQUENCE [LARGE SCALE GENOMIC DNA]</scope>
    <source>
        <strain evidence="1 2">Omega</strain>
    </source>
</reference>
<evidence type="ECO:0000313" key="2">
    <source>
        <dbReference type="Proteomes" id="UP000254808"/>
    </source>
</evidence>
<gene>
    <name evidence="1" type="ORF">CYPRO_0414</name>
</gene>
<protein>
    <submittedName>
        <fullName evidence="1">Cell fate regulator YlbF, YheA/YmcA/DUF963 family</fullName>
    </submittedName>
</protein>
<dbReference type="Pfam" id="PF06133">
    <property type="entry name" value="Com_YlbF"/>
    <property type="match status" value="1"/>
</dbReference>
<evidence type="ECO:0000313" key="1">
    <source>
        <dbReference type="EMBL" id="AXI99701.1"/>
    </source>
</evidence>
<dbReference type="Proteomes" id="UP000254808">
    <property type="component" value="Chromosome"/>
</dbReference>
<dbReference type="SUPFAM" id="SSF158622">
    <property type="entry name" value="YheA/YmcA-like"/>
    <property type="match status" value="1"/>
</dbReference>
<dbReference type="InterPro" id="IPR010368">
    <property type="entry name" value="Com_YlbF"/>
</dbReference>
<dbReference type="RefSeq" id="WP_114983040.1">
    <property type="nucleotide sequence ID" value="NZ_CP027806.1"/>
</dbReference>
<dbReference type="Gene3D" id="1.20.1500.10">
    <property type="entry name" value="YheA/YmcA-like"/>
    <property type="match status" value="1"/>
</dbReference>
<dbReference type="AlphaFoldDB" id="A0A345UGV0"/>